<dbReference type="EMBL" id="CP002630">
    <property type="protein sequence ID" value="AEB12624.1"/>
    <property type="molecule type" value="Genomic_DNA"/>
</dbReference>
<reference evidence="1 2" key="1">
    <citation type="journal article" date="2012" name="Stand. Genomic Sci.">
        <title>Complete genome sequence of the aerobic, heterotroph Marinithermus hydrothermalis type strain (T1(T)) from a deep-sea hydrothermal vent chimney.</title>
        <authorList>
            <person name="Copeland A."/>
            <person name="Gu W."/>
            <person name="Yasawong M."/>
            <person name="Lapidus A."/>
            <person name="Lucas S."/>
            <person name="Deshpande S."/>
            <person name="Pagani I."/>
            <person name="Tapia R."/>
            <person name="Cheng J.F."/>
            <person name="Goodwin L.A."/>
            <person name="Pitluck S."/>
            <person name="Liolios K."/>
            <person name="Ivanova N."/>
            <person name="Mavromatis K."/>
            <person name="Mikhailova N."/>
            <person name="Pati A."/>
            <person name="Chen A."/>
            <person name="Palaniappan K."/>
            <person name="Land M."/>
            <person name="Pan C."/>
            <person name="Brambilla E.M."/>
            <person name="Rohde M."/>
            <person name="Tindall B.J."/>
            <person name="Sikorski J."/>
            <person name="Goker M."/>
            <person name="Detter J.C."/>
            <person name="Bristow J."/>
            <person name="Eisen J.A."/>
            <person name="Markowitz V."/>
            <person name="Hugenholtz P."/>
            <person name="Kyrpides N.C."/>
            <person name="Klenk H.P."/>
            <person name="Woyke T."/>
        </authorList>
    </citation>
    <scope>NUCLEOTIDE SEQUENCE [LARGE SCALE GENOMIC DNA]</scope>
    <source>
        <strain evidence="2">DSM 14884 / JCM 11576 / T1</strain>
    </source>
</reference>
<organism evidence="1 2">
    <name type="scientific">Marinithermus hydrothermalis (strain DSM 14884 / JCM 11576 / T1)</name>
    <dbReference type="NCBI Taxonomy" id="869210"/>
    <lineage>
        <taxon>Bacteria</taxon>
        <taxon>Thermotogati</taxon>
        <taxon>Deinococcota</taxon>
        <taxon>Deinococci</taxon>
        <taxon>Thermales</taxon>
        <taxon>Thermaceae</taxon>
        <taxon>Marinithermus</taxon>
    </lineage>
</organism>
<sequence length="34" mass="4184">MRWIVKRKKPYKKPRARRVVCRIGFVRGQDRAEV</sequence>
<dbReference type="Proteomes" id="UP000007030">
    <property type="component" value="Chromosome"/>
</dbReference>
<dbReference type="KEGG" id="mhd:Marky_1893"/>
<keyword evidence="2" id="KW-1185">Reference proteome</keyword>
<protein>
    <submittedName>
        <fullName evidence="1">Uncharacterized protein</fullName>
    </submittedName>
</protein>
<gene>
    <name evidence="1" type="ordered locus">Marky_1893</name>
</gene>
<dbReference type="HOGENOM" id="CLU_3374545_0_0_0"/>
<dbReference type="AlphaFoldDB" id="F2NKG4"/>
<evidence type="ECO:0000313" key="2">
    <source>
        <dbReference type="Proteomes" id="UP000007030"/>
    </source>
</evidence>
<accession>F2NKG4</accession>
<name>F2NKG4_MARHT</name>
<evidence type="ECO:0000313" key="1">
    <source>
        <dbReference type="EMBL" id="AEB12624.1"/>
    </source>
</evidence>
<proteinExistence type="predicted"/>